<dbReference type="AlphaFoldDB" id="A2EDF9"/>
<dbReference type="STRING" id="5722.A2EDF9"/>
<reference evidence="3" key="2">
    <citation type="journal article" date="2007" name="Science">
        <title>Draft genome sequence of the sexually transmitted pathogen Trichomonas vaginalis.</title>
        <authorList>
            <person name="Carlton J.M."/>
            <person name="Hirt R.P."/>
            <person name="Silva J.C."/>
            <person name="Delcher A.L."/>
            <person name="Schatz M."/>
            <person name="Zhao Q."/>
            <person name="Wortman J.R."/>
            <person name="Bidwell S.L."/>
            <person name="Alsmark U.C.M."/>
            <person name="Besteiro S."/>
            <person name="Sicheritz-Ponten T."/>
            <person name="Noel C.J."/>
            <person name="Dacks J.B."/>
            <person name="Foster P.G."/>
            <person name="Simillion C."/>
            <person name="Van de Peer Y."/>
            <person name="Miranda-Saavedra D."/>
            <person name="Barton G.J."/>
            <person name="Westrop G.D."/>
            <person name="Mueller S."/>
            <person name="Dessi D."/>
            <person name="Fiori P.L."/>
            <person name="Ren Q."/>
            <person name="Paulsen I."/>
            <person name="Zhang H."/>
            <person name="Bastida-Corcuera F.D."/>
            <person name="Simoes-Barbosa A."/>
            <person name="Brown M.T."/>
            <person name="Hayes R.D."/>
            <person name="Mukherjee M."/>
            <person name="Okumura C.Y."/>
            <person name="Schneider R."/>
            <person name="Smith A.J."/>
            <person name="Vanacova S."/>
            <person name="Villalvazo M."/>
            <person name="Haas B.J."/>
            <person name="Pertea M."/>
            <person name="Feldblyum T.V."/>
            <person name="Utterback T.R."/>
            <person name="Shu C.L."/>
            <person name="Osoegawa K."/>
            <person name="de Jong P.J."/>
            <person name="Hrdy I."/>
            <person name="Horvathova L."/>
            <person name="Zubacova Z."/>
            <person name="Dolezal P."/>
            <person name="Malik S.B."/>
            <person name="Logsdon J.M. Jr."/>
            <person name="Henze K."/>
            <person name="Gupta A."/>
            <person name="Wang C.C."/>
            <person name="Dunne R.L."/>
            <person name="Upcroft J.A."/>
            <person name="Upcroft P."/>
            <person name="White O."/>
            <person name="Salzberg S.L."/>
            <person name="Tang P."/>
            <person name="Chiu C.-H."/>
            <person name="Lee Y.-S."/>
            <person name="Embley T.M."/>
            <person name="Coombs G.H."/>
            <person name="Mottram J.C."/>
            <person name="Tachezy J."/>
            <person name="Fraser-Liggett C.M."/>
            <person name="Johnson P.J."/>
        </authorList>
    </citation>
    <scope>NUCLEOTIDE SEQUENCE [LARGE SCALE GENOMIC DNA]</scope>
    <source>
        <strain evidence="3">G3</strain>
    </source>
</reference>
<dbReference type="SMART" id="SM00248">
    <property type="entry name" value="ANK"/>
    <property type="match status" value="7"/>
</dbReference>
<feature type="repeat" description="ANK" evidence="1">
    <location>
        <begin position="257"/>
        <end position="289"/>
    </location>
</feature>
<dbReference type="InterPro" id="IPR020683">
    <property type="entry name" value="DUF3447"/>
</dbReference>
<evidence type="ECO:0000313" key="4">
    <source>
        <dbReference type="Proteomes" id="UP000001542"/>
    </source>
</evidence>
<dbReference type="KEGG" id="tva:4767240"/>
<dbReference type="PRINTS" id="PR01415">
    <property type="entry name" value="ANKYRIN"/>
</dbReference>
<reference evidence="3" key="1">
    <citation type="submission" date="2006-10" db="EMBL/GenBank/DDBJ databases">
        <authorList>
            <person name="Amadeo P."/>
            <person name="Zhao Q."/>
            <person name="Wortman J."/>
            <person name="Fraser-Liggett C."/>
            <person name="Carlton J."/>
        </authorList>
    </citation>
    <scope>NUCLEOTIDE SEQUENCE</scope>
    <source>
        <strain evidence="3">G3</strain>
    </source>
</reference>
<dbReference type="VEuPathDB" id="TrichDB:TVAGG3_0724930"/>
<feature type="repeat" description="ANK" evidence="1">
    <location>
        <begin position="190"/>
        <end position="223"/>
    </location>
</feature>
<organism evidence="3 4">
    <name type="scientific">Trichomonas vaginalis (strain ATCC PRA-98 / G3)</name>
    <dbReference type="NCBI Taxonomy" id="412133"/>
    <lineage>
        <taxon>Eukaryota</taxon>
        <taxon>Metamonada</taxon>
        <taxon>Parabasalia</taxon>
        <taxon>Trichomonadida</taxon>
        <taxon>Trichomonadidae</taxon>
        <taxon>Trichomonas</taxon>
    </lineage>
</organism>
<sequence length="298" mass="33589">MPGFDKDQTLNSPLYPFSTNSLLALCCYHGSVNCFKFLITEFDSPITQDCLLYSFLSGNPDIIHKCLKAEQPNETCMEYAIISHNIDFVTFLMNEYGLEINLMECIKYHNFQAFLVYLDQTDDINQCFIYSACFHNPCFCEYFLSKGADVNSKTEDWGQTAIFYATEYDNEKTAEFLISHGADINVKDFYSNTALHRATDYNYNNEGAKFLILHGADVNSKDSDAYTALHLAAEINNNEMVEFLVEHGADVNAKNKYGGTALHFGSVRNNEEIVDILILHGADGNANKCCKRIAATKS</sequence>
<gene>
    <name evidence="3" type="ORF">TVAG_394950</name>
</gene>
<dbReference type="PROSITE" id="PS50088">
    <property type="entry name" value="ANK_REPEAT"/>
    <property type="match status" value="4"/>
</dbReference>
<evidence type="ECO:0000313" key="3">
    <source>
        <dbReference type="EMBL" id="EAY09323.1"/>
    </source>
</evidence>
<evidence type="ECO:0000256" key="1">
    <source>
        <dbReference type="PROSITE-ProRule" id="PRU00023"/>
    </source>
</evidence>
<dbReference type="EMBL" id="DS113360">
    <property type="protein sequence ID" value="EAY09323.1"/>
    <property type="molecule type" value="Genomic_DNA"/>
</dbReference>
<dbReference type="PANTHER" id="PTHR24182:SF13">
    <property type="entry name" value="LD18443P"/>
    <property type="match status" value="1"/>
</dbReference>
<dbReference type="Pfam" id="PF11929">
    <property type="entry name" value="DUF3447"/>
    <property type="match status" value="1"/>
</dbReference>
<dbReference type="Pfam" id="PF12796">
    <property type="entry name" value="Ank_2"/>
    <property type="match status" value="1"/>
</dbReference>
<feature type="repeat" description="ANK" evidence="1">
    <location>
        <begin position="157"/>
        <end position="189"/>
    </location>
</feature>
<dbReference type="InterPro" id="IPR002110">
    <property type="entry name" value="Ankyrin_rpt"/>
</dbReference>
<dbReference type="InterPro" id="IPR036770">
    <property type="entry name" value="Ankyrin_rpt-contain_sf"/>
</dbReference>
<dbReference type="PANTHER" id="PTHR24182">
    <property type="entry name" value="ANKYRIN REPEAT AND SOCS BOX CONTAINING 4"/>
    <property type="match status" value="1"/>
</dbReference>
<feature type="domain" description="DUF3447" evidence="2">
    <location>
        <begin position="42"/>
        <end position="117"/>
    </location>
</feature>
<dbReference type="SUPFAM" id="SSF48403">
    <property type="entry name" value="Ankyrin repeat"/>
    <property type="match status" value="1"/>
</dbReference>
<dbReference type="Pfam" id="PF00023">
    <property type="entry name" value="Ank"/>
    <property type="match status" value="1"/>
</dbReference>
<dbReference type="OrthoDB" id="539213at2759"/>
<dbReference type="InParanoid" id="A2EDF9"/>
<keyword evidence="1" id="KW-0040">ANK repeat</keyword>
<keyword evidence="4" id="KW-1185">Reference proteome</keyword>
<proteinExistence type="predicted"/>
<dbReference type="SMR" id="A2EDF9"/>
<dbReference type="Gene3D" id="1.25.40.20">
    <property type="entry name" value="Ankyrin repeat-containing domain"/>
    <property type="match status" value="1"/>
</dbReference>
<dbReference type="VEuPathDB" id="TrichDB:TVAG_394950"/>
<feature type="repeat" description="ANK" evidence="1">
    <location>
        <begin position="224"/>
        <end position="256"/>
    </location>
</feature>
<accession>A2EDF9</accession>
<dbReference type="eggNOG" id="KOG0504">
    <property type="taxonomic scope" value="Eukaryota"/>
</dbReference>
<name>A2EDF9_TRIV3</name>
<dbReference type="RefSeq" id="XP_001321546.1">
    <property type="nucleotide sequence ID" value="XM_001321511.1"/>
</dbReference>
<protein>
    <submittedName>
        <fullName evidence="3">Ankyrin repeat protein, putative</fullName>
    </submittedName>
</protein>
<dbReference type="Proteomes" id="UP000001542">
    <property type="component" value="Unassembled WGS sequence"/>
</dbReference>
<dbReference type="PROSITE" id="PS50297">
    <property type="entry name" value="ANK_REP_REGION"/>
    <property type="match status" value="4"/>
</dbReference>
<evidence type="ECO:0000259" key="2">
    <source>
        <dbReference type="Pfam" id="PF11929"/>
    </source>
</evidence>